<evidence type="ECO:0000313" key="2">
    <source>
        <dbReference type="Proteomes" id="UP000002282"/>
    </source>
</evidence>
<keyword evidence="2" id="KW-1185">Reference proteome</keyword>
<dbReference type="EMBL" id="CM000159">
    <property type="protein sequence ID" value="KRK02545.1"/>
    <property type="molecule type" value="Genomic_DNA"/>
</dbReference>
<reference evidence="1 2" key="1">
    <citation type="journal article" date="2007" name="Nature">
        <title>Evolution of genes and genomes on the Drosophila phylogeny.</title>
        <authorList>
            <consortium name="Drosophila 12 Genomes Consortium"/>
            <person name="Clark A.G."/>
            <person name="Eisen M.B."/>
            <person name="Smith D.R."/>
            <person name="Bergman C.M."/>
            <person name="Oliver B."/>
            <person name="Markow T.A."/>
            <person name="Kaufman T.C."/>
            <person name="Kellis M."/>
            <person name="Gelbart W."/>
            <person name="Iyer V.N."/>
            <person name="Pollard D.A."/>
            <person name="Sackton T.B."/>
            <person name="Larracuente A.M."/>
            <person name="Singh N.D."/>
            <person name="Abad J.P."/>
            <person name="Abt D.N."/>
            <person name="Adryan B."/>
            <person name="Aguade M."/>
            <person name="Akashi H."/>
            <person name="Anderson W.W."/>
            <person name="Aquadro C.F."/>
            <person name="Ardell D.H."/>
            <person name="Arguello R."/>
            <person name="Artieri C.G."/>
            <person name="Barbash D.A."/>
            <person name="Barker D."/>
            <person name="Barsanti P."/>
            <person name="Batterham P."/>
            <person name="Batzoglou S."/>
            <person name="Begun D."/>
            <person name="Bhutkar A."/>
            <person name="Blanco E."/>
            <person name="Bosak S.A."/>
            <person name="Bradley R.K."/>
            <person name="Brand A.D."/>
            <person name="Brent M.R."/>
            <person name="Brooks A.N."/>
            <person name="Brown R.H."/>
            <person name="Butlin R.K."/>
            <person name="Caggese C."/>
            <person name="Calvi B.R."/>
            <person name="Bernardo de Carvalho A."/>
            <person name="Caspi A."/>
            <person name="Castrezana S."/>
            <person name="Celniker S.E."/>
            <person name="Chang J.L."/>
            <person name="Chapple C."/>
            <person name="Chatterji S."/>
            <person name="Chinwalla A."/>
            <person name="Civetta A."/>
            <person name="Clifton S.W."/>
            <person name="Comeron J.M."/>
            <person name="Costello J.C."/>
            <person name="Coyne J.A."/>
            <person name="Daub J."/>
            <person name="David R.G."/>
            <person name="Delcher A.L."/>
            <person name="Delehaunty K."/>
            <person name="Do C.B."/>
            <person name="Ebling H."/>
            <person name="Edwards K."/>
            <person name="Eickbush T."/>
            <person name="Evans J.D."/>
            <person name="Filipski A."/>
            <person name="Findeiss S."/>
            <person name="Freyhult E."/>
            <person name="Fulton L."/>
            <person name="Fulton R."/>
            <person name="Garcia A.C."/>
            <person name="Gardiner A."/>
            <person name="Garfield D.A."/>
            <person name="Garvin B.E."/>
            <person name="Gibson G."/>
            <person name="Gilbert D."/>
            <person name="Gnerre S."/>
            <person name="Godfrey J."/>
            <person name="Good R."/>
            <person name="Gotea V."/>
            <person name="Gravely B."/>
            <person name="Greenberg A.J."/>
            <person name="Griffiths-Jones S."/>
            <person name="Gross S."/>
            <person name="Guigo R."/>
            <person name="Gustafson E.A."/>
            <person name="Haerty W."/>
            <person name="Hahn M.W."/>
            <person name="Halligan D.L."/>
            <person name="Halpern A.L."/>
            <person name="Halter G.M."/>
            <person name="Han M.V."/>
            <person name="Heger A."/>
            <person name="Hillier L."/>
            <person name="Hinrichs A.S."/>
            <person name="Holmes I."/>
            <person name="Hoskins R.A."/>
            <person name="Hubisz M.J."/>
            <person name="Hultmark D."/>
            <person name="Huntley M.A."/>
            <person name="Jaffe D.B."/>
            <person name="Jagadeeshan S."/>
            <person name="Jeck W.R."/>
            <person name="Johnson J."/>
            <person name="Jones C.D."/>
            <person name="Jordan W.C."/>
            <person name="Karpen G.H."/>
            <person name="Kataoka E."/>
            <person name="Keightley P.D."/>
            <person name="Kheradpour P."/>
            <person name="Kirkness E.F."/>
            <person name="Koerich L.B."/>
            <person name="Kristiansen K."/>
            <person name="Kudrna D."/>
            <person name="Kulathinal R.J."/>
            <person name="Kumar S."/>
            <person name="Kwok R."/>
            <person name="Lander E."/>
            <person name="Langley C.H."/>
            <person name="Lapoint R."/>
            <person name="Lazzaro B.P."/>
            <person name="Lee S.J."/>
            <person name="Levesque L."/>
            <person name="Li R."/>
            <person name="Lin C.F."/>
            <person name="Lin M.F."/>
            <person name="Lindblad-Toh K."/>
            <person name="Llopart A."/>
            <person name="Long M."/>
            <person name="Low L."/>
            <person name="Lozovsky E."/>
            <person name="Lu J."/>
            <person name="Luo M."/>
            <person name="Machado C.A."/>
            <person name="Makalowski W."/>
            <person name="Marzo M."/>
            <person name="Matsuda M."/>
            <person name="Matzkin L."/>
            <person name="McAllister B."/>
            <person name="McBride C.S."/>
            <person name="McKernan B."/>
            <person name="McKernan K."/>
            <person name="Mendez-Lago M."/>
            <person name="Minx P."/>
            <person name="Mollenhauer M.U."/>
            <person name="Montooth K."/>
            <person name="Mount S.M."/>
            <person name="Mu X."/>
            <person name="Myers E."/>
            <person name="Negre B."/>
            <person name="Newfeld S."/>
            <person name="Nielsen R."/>
            <person name="Noor M.A."/>
            <person name="O'Grady P."/>
            <person name="Pachter L."/>
            <person name="Papaceit M."/>
            <person name="Parisi M.J."/>
            <person name="Parisi M."/>
            <person name="Parts L."/>
            <person name="Pedersen J.S."/>
            <person name="Pesole G."/>
            <person name="Phillippy A.M."/>
            <person name="Ponting C.P."/>
            <person name="Pop M."/>
            <person name="Porcelli D."/>
            <person name="Powell J.R."/>
            <person name="Prohaska S."/>
            <person name="Pruitt K."/>
            <person name="Puig M."/>
            <person name="Quesneville H."/>
            <person name="Ram K.R."/>
            <person name="Rand D."/>
            <person name="Rasmussen M.D."/>
            <person name="Reed L.K."/>
            <person name="Reenan R."/>
            <person name="Reily A."/>
            <person name="Remington K.A."/>
            <person name="Rieger T.T."/>
            <person name="Ritchie M.G."/>
            <person name="Robin C."/>
            <person name="Rogers Y.H."/>
            <person name="Rohde C."/>
            <person name="Rozas J."/>
            <person name="Rubenfield M.J."/>
            <person name="Ruiz A."/>
            <person name="Russo S."/>
            <person name="Salzberg S.L."/>
            <person name="Sanchez-Gracia A."/>
            <person name="Saranga D.J."/>
            <person name="Sato H."/>
            <person name="Schaeffer S.W."/>
            <person name="Schatz M.C."/>
            <person name="Schlenke T."/>
            <person name="Schwartz R."/>
            <person name="Segarra C."/>
            <person name="Singh R.S."/>
            <person name="Sirot L."/>
            <person name="Sirota M."/>
            <person name="Sisneros N.B."/>
            <person name="Smith C.D."/>
            <person name="Smith T.F."/>
            <person name="Spieth J."/>
            <person name="Stage D.E."/>
            <person name="Stark A."/>
            <person name="Stephan W."/>
            <person name="Strausberg R.L."/>
            <person name="Strempel S."/>
            <person name="Sturgill D."/>
            <person name="Sutton G."/>
            <person name="Sutton G.G."/>
            <person name="Tao W."/>
            <person name="Teichmann S."/>
            <person name="Tobari Y.N."/>
            <person name="Tomimura Y."/>
            <person name="Tsolas J.M."/>
            <person name="Valente V.L."/>
            <person name="Venter E."/>
            <person name="Venter J.C."/>
            <person name="Vicario S."/>
            <person name="Vieira F.G."/>
            <person name="Vilella A.J."/>
            <person name="Villasante A."/>
            <person name="Walenz B."/>
            <person name="Wang J."/>
            <person name="Wasserman M."/>
            <person name="Watts T."/>
            <person name="Wilson D."/>
            <person name="Wilson R.K."/>
            <person name="Wing R.A."/>
            <person name="Wolfner M.F."/>
            <person name="Wong A."/>
            <person name="Wong G.K."/>
            <person name="Wu C.I."/>
            <person name="Wu G."/>
            <person name="Yamamoto D."/>
            <person name="Yang H.P."/>
            <person name="Yang S.P."/>
            <person name="Yorke J.A."/>
            <person name="Yoshida K."/>
            <person name="Zdobnov E."/>
            <person name="Zhang P."/>
            <person name="Zhang Y."/>
            <person name="Zimin A.V."/>
            <person name="Baldwin J."/>
            <person name="Abdouelleil A."/>
            <person name="Abdulkadir J."/>
            <person name="Abebe A."/>
            <person name="Abera B."/>
            <person name="Abreu J."/>
            <person name="Acer S.C."/>
            <person name="Aftuck L."/>
            <person name="Alexander A."/>
            <person name="An P."/>
            <person name="Anderson E."/>
            <person name="Anderson S."/>
            <person name="Arachi H."/>
            <person name="Azer M."/>
            <person name="Bachantsang P."/>
            <person name="Barry A."/>
            <person name="Bayul T."/>
            <person name="Berlin A."/>
            <person name="Bessette D."/>
            <person name="Bloom T."/>
            <person name="Blye J."/>
            <person name="Boguslavskiy L."/>
            <person name="Bonnet C."/>
            <person name="Boukhgalter B."/>
            <person name="Bourzgui I."/>
            <person name="Brown A."/>
            <person name="Cahill P."/>
            <person name="Channer S."/>
            <person name="Cheshatsang Y."/>
            <person name="Chuda L."/>
            <person name="Citroen M."/>
            <person name="Collymore A."/>
            <person name="Cooke P."/>
            <person name="Costello M."/>
            <person name="D'Aco K."/>
            <person name="Daza R."/>
            <person name="De Haan G."/>
            <person name="DeGray S."/>
            <person name="DeMaso C."/>
            <person name="Dhargay N."/>
            <person name="Dooley K."/>
            <person name="Dooley E."/>
            <person name="Doricent M."/>
            <person name="Dorje P."/>
            <person name="Dorjee K."/>
            <person name="Dupes A."/>
            <person name="Elong R."/>
            <person name="Falk J."/>
            <person name="Farina A."/>
            <person name="Faro S."/>
            <person name="Ferguson D."/>
            <person name="Fisher S."/>
            <person name="Foley C.D."/>
            <person name="Franke A."/>
            <person name="Friedrich D."/>
            <person name="Gadbois L."/>
            <person name="Gearin G."/>
            <person name="Gearin C.R."/>
            <person name="Giannoukos G."/>
            <person name="Goode T."/>
            <person name="Graham J."/>
            <person name="Grandbois E."/>
            <person name="Grewal S."/>
            <person name="Gyaltsen K."/>
            <person name="Hafez N."/>
            <person name="Hagos B."/>
            <person name="Hall J."/>
            <person name="Henson C."/>
            <person name="Hollinger A."/>
            <person name="Honan T."/>
            <person name="Huard M.D."/>
            <person name="Hughes L."/>
            <person name="Hurhula B."/>
            <person name="Husby M.E."/>
            <person name="Kamat A."/>
            <person name="Kanga B."/>
            <person name="Kashin S."/>
            <person name="Khazanovich D."/>
            <person name="Kisner P."/>
            <person name="Lance K."/>
            <person name="Lara M."/>
            <person name="Lee W."/>
            <person name="Lennon N."/>
            <person name="Letendre F."/>
            <person name="LeVine R."/>
            <person name="Lipovsky A."/>
            <person name="Liu X."/>
            <person name="Liu J."/>
            <person name="Liu S."/>
            <person name="Lokyitsang T."/>
            <person name="Lokyitsang Y."/>
            <person name="Lubonja R."/>
            <person name="Lui A."/>
            <person name="MacDonald P."/>
            <person name="Magnisalis V."/>
            <person name="Maru K."/>
            <person name="Matthews C."/>
            <person name="McCusker W."/>
            <person name="McDonough S."/>
            <person name="Mehta T."/>
            <person name="Meldrim J."/>
            <person name="Meneus L."/>
            <person name="Mihai O."/>
            <person name="Mihalev A."/>
            <person name="Mihova T."/>
            <person name="Mittelman R."/>
            <person name="Mlenga V."/>
            <person name="Montmayeur A."/>
            <person name="Mulrain L."/>
            <person name="Navidi A."/>
            <person name="Naylor J."/>
            <person name="Negash T."/>
            <person name="Nguyen T."/>
            <person name="Nguyen N."/>
            <person name="Nicol R."/>
            <person name="Norbu C."/>
            <person name="Norbu N."/>
            <person name="Novod N."/>
            <person name="O'Neill B."/>
            <person name="Osman S."/>
            <person name="Markiewicz E."/>
            <person name="Oyono O.L."/>
            <person name="Patti C."/>
            <person name="Phunkhang P."/>
            <person name="Pierre F."/>
            <person name="Priest M."/>
            <person name="Raghuraman S."/>
            <person name="Rege F."/>
            <person name="Reyes R."/>
            <person name="Rise C."/>
            <person name="Rogov P."/>
            <person name="Ross K."/>
            <person name="Ryan E."/>
            <person name="Settipalli S."/>
            <person name="Shea T."/>
            <person name="Sherpa N."/>
            <person name="Shi L."/>
            <person name="Shih D."/>
            <person name="Sparrow T."/>
            <person name="Spaulding J."/>
            <person name="Stalker J."/>
            <person name="Stange-Thomann N."/>
            <person name="Stavropoulos S."/>
            <person name="Stone C."/>
            <person name="Strader C."/>
            <person name="Tesfaye S."/>
            <person name="Thomson T."/>
            <person name="Thoulutsang Y."/>
            <person name="Thoulutsang D."/>
            <person name="Topham K."/>
            <person name="Topping I."/>
            <person name="Tsamla T."/>
            <person name="Vassiliev H."/>
            <person name="Vo A."/>
            <person name="Wangchuk T."/>
            <person name="Wangdi T."/>
            <person name="Weiand M."/>
            <person name="Wilkinson J."/>
            <person name="Wilson A."/>
            <person name="Yadav S."/>
            <person name="Young G."/>
            <person name="Yu Q."/>
            <person name="Zembek L."/>
            <person name="Zhong D."/>
            <person name="Zimmer A."/>
            <person name="Zwirko Z."/>
            <person name="Jaffe D.B."/>
            <person name="Alvarez P."/>
            <person name="Brockman W."/>
            <person name="Butler J."/>
            <person name="Chin C."/>
            <person name="Gnerre S."/>
            <person name="Grabherr M."/>
            <person name="Kleber M."/>
            <person name="Mauceli E."/>
            <person name="MacCallum I."/>
        </authorList>
    </citation>
    <scope>NUCLEOTIDE SEQUENCE [LARGE SCALE GENOMIC DNA]</scope>
    <source>
        <strain evidence="2">Tai18E2 / Tucson 14021-0261.01</strain>
    </source>
</reference>
<evidence type="ECO:0000313" key="1">
    <source>
        <dbReference type="EMBL" id="KRK02545.1"/>
    </source>
</evidence>
<protein>
    <submittedName>
        <fullName evidence="1">Uncharacterized protein, isoform C</fullName>
    </submittedName>
</protein>
<accession>A0A0R1E440</accession>
<dbReference type="Proteomes" id="UP000002282">
    <property type="component" value="Chromosome 3L"/>
</dbReference>
<organism evidence="1 2">
    <name type="scientific">Drosophila yakuba</name>
    <name type="common">Fruit fly</name>
    <dbReference type="NCBI Taxonomy" id="7245"/>
    <lineage>
        <taxon>Eukaryota</taxon>
        <taxon>Metazoa</taxon>
        <taxon>Ecdysozoa</taxon>
        <taxon>Arthropoda</taxon>
        <taxon>Hexapoda</taxon>
        <taxon>Insecta</taxon>
        <taxon>Pterygota</taxon>
        <taxon>Neoptera</taxon>
        <taxon>Endopterygota</taxon>
        <taxon>Diptera</taxon>
        <taxon>Brachycera</taxon>
        <taxon>Muscomorpha</taxon>
        <taxon>Ephydroidea</taxon>
        <taxon>Drosophilidae</taxon>
        <taxon>Drosophila</taxon>
        <taxon>Sophophora</taxon>
    </lineage>
</organism>
<proteinExistence type="predicted"/>
<sequence>MTMDSAVCLLTGHYSSLKLTPILAKNIISDEAHFWMNGFVNKIIAVFETKPINTRFTKCQCIRRKRLFDPSMAFIRYITKKTLYYTNIKMEEKEPLIITQSGSITQPVKRQGADFEKKTKEEVFSSRFHENDVEESRCSDYKLYQLKCKNNNEESSLDIQIAESSSKNSSRELKPYEYGFPKDKQIINEISDELTNTDEYIHKVRNLKKSECILNFDKCSEINLTDKSLHENLNVGPMEKIALDKQAMFIKFQSLELCADKVFSLRVQENFCTDIHKCVVDSKQIEKCLGLDYKNIERYACNVSNGPRQNNTTSKPLIVNESRPIYPNVPYSPYSTPFSSPRSSRRKPAFRESRRISIDKSGSFLQLNQYRLMEQIGQCTIKKLSMPT</sequence>
<name>A0A0R1E440_DROYA</name>
<dbReference type="AlphaFoldDB" id="A0A0R1E440"/>
<dbReference type="OrthoDB" id="68483at2759"/>
<reference evidence="1 2" key="2">
    <citation type="journal article" date="2007" name="PLoS Biol.">
        <title>Principles of genome evolution in the Drosophila melanogaster species group.</title>
        <authorList>
            <person name="Ranz J.M."/>
            <person name="Maurin D."/>
            <person name="Chan Y.S."/>
            <person name="von Grotthuss M."/>
            <person name="Hillier L.W."/>
            <person name="Roote J."/>
            <person name="Ashburner M."/>
            <person name="Bergman C.M."/>
        </authorList>
    </citation>
    <scope>NUCLEOTIDE SEQUENCE [LARGE SCALE GENOMIC DNA]</scope>
    <source>
        <strain evidence="2">Tai18E2 / Tucson 14021-0261.01</strain>
    </source>
</reference>
<gene>
    <name evidence="1" type="primary">Dyak\GE19469</name>
    <name evidence="1" type="synonym">dyak_GLEANR_3300</name>
    <name evidence="1" type="synonym">GE19469</name>
    <name evidence="1" type="ORF">Dyak_GE19469</name>
</gene>